<evidence type="ECO:0000313" key="7">
    <source>
        <dbReference type="EMBL" id="OTP12830.1"/>
    </source>
</evidence>
<dbReference type="GO" id="GO:0004553">
    <property type="term" value="F:hydrolase activity, hydrolyzing O-glycosyl compounds"/>
    <property type="evidence" value="ECO:0007669"/>
    <property type="project" value="TreeGrafter"/>
</dbReference>
<reference evidence="8" key="3">
    <citation type="submission" date="2024-03" db="EMBL/GenBank/DDBJ databases">
        <title>The Genome Sequence of Enterococcus sp. DIV0242b.</title>
        <authorList>
            <consortium name="The Broad Institute Genomics Platform"/>
            <consortium name="The Broad Institute Microbial Omics Core"/>
            <consortium name="The Broad Institute Genomic Center for Infectious Diseases"/>
            <person name="Earl A."/>
            <person name="Manson A."/>
            <person name="Gilmore M."/>
            <person name="Schwartman J."/>
            <person name="Shea T."/>
            <person name="Abouelleil A."/>
            <person name="Cao P."/>
            <person name="Chapman S."/>
            <person name="Cusick C."/>
            <person name="Young S."/>
            <person name="Neafsey D."/>
            <person name="Nusbaum C."/>
            <person name="Birren B."/>
        </authorList>
    </citation>
    <scope>NUCLEOTIDE SEQUENCE</scope>
    <source>
        <strain evidence="8">9E7_DIV0242</strain>
    </source>
</reference>
<feature type="binding site" evidence="3">
    <location>
        <begin position="617"/>
        <end position="618"/>
    </location>
    <ligand>
        <name>substrate</name>
    </ligand>
</feature>
<dbReference type="EMBL" id="CP147247">
    <property type="protein sequence ID" value="WYJ89730.1"/>
    <property type="molecule type" value="Genomic_DNA"/>
</dbReference>
<dbReference type="InterPro" id="IPR005195">
    <property type="entry name" value="Glyco_hydro_65_M"/>
</dbReference>
<evidence type="ECO:0000256" key="1">
    <source>
        <dbReference type="ARBA" id="ARBA00006768"/>
    </source>
</evidence>
<name>A0A242K2L5_9ENTE</name>
<dbReference type="Pfam" id="PF03636">
    <property type="entry name" value="Glyco_hydro_65N"/>
    <property type="match status" value="1"/>
</dbReference>
<reference evidence="7" key="1">
    <citation type="submission" date="2017-05" db="EMBL/GenBank/DDBJ databases">
        <title>The Genome Sequence of Enterococcus sp. 9E7_DIV0242.</title>
        <authorList>
            <consortium name="The Broad Institute Genomics Platform"/>
            <consortium name="The Broad Institute Genomic Center for Infectious Diseases"/>
            <person name="Earl A."/>
            <person name="Manson A."/>
            <person name="Schwartman J."/>
            <person name="Gilmore M."/>
            <person name="Abouelleil A."/>
            <person name="Cao P."/>
            <person name="Chapman S."/>
            <person name="Cusick C."/>
            <person name="Shea T."/>
            <person name="Young S."/>
            <person name="Neafsey D."/>
            <person name="Nusbaum C."/>
            <person name="Birren B."/>
        </authorList>
    </citation>
    <scope>NUCLEOTIDE SEQUENCE [LARGE SCALE GENOMIC DNA]</scope>
    <source>
        <strain evidence="7">9E7_DIV0242</strain>
    </source>
</reference>
<protein>
    <submittedName>
        <fullName evidence="8">Maltose phosphorylase</fullName>
    </submittedName>
</protein>
<dbReference type="InterPro" id="IPR037018">
    <property type="entry name" value="GH65_N"/>
</dbReference>
<dbReference type="SUPFAM" id="SSF48208">
    <property type="entry name" value="Six-hairpin glycosidases"/>
    <property type="match status" value="1"/>
</dbReference>
<feature type="domain" description="Glycoside hydrolase family 65 N-terminal" evidence="6">
    <location>
        <begin position="38"/>
        <end position="282"/>
    </location>
</feature>
<evidence type="ECO:0000259" key="5">
    <source>
        <dbReference type="Pfam" id="PF03633"/>
    </source>
</evidence>
<dbReference type="Pfam" id="PF03633">
    <property type="entry name" value="Glyco_hydro_65C"/>
    <property type="match status" value="1"/>
</dbReference>
<accession>A0A242K2L5</accession>
<feature type="active site" description="Proton donor" evidence="2">
    <location>
        <position position="506"/>
    </location>
</feature>
<dbReference type="InterPro" id="IPR012341">
    <property type="entry name" value="6hp_glycosidase-like_sf"/>
</dbReference>
<dbReference type="PIRSF" id="PIRSF036289">
    <property type="entry name" value="Glycosyl_hydrolase_malt_phosph"/>
    <property type="match status" value="1"/>
</dbReference>
<dbReference type="AlphaFoldDB" id="A0A242K2L5"/>
<dbReference type="EMBL" id="NGMM01000006">
    <property type="protein sequence ID" value="OTP12830.1"/>
    <property type="molecule type" value="Genomic_DNA"/>
</dbReference>
<dbReference type="Pfam" id="PF03632">
    <property type="entry name" value="Glyco_hydro_65m"/>
    <property type="match status" value="1"/>
</dbReference>
<feature type="binding site" evidence="3">
    <location>
        <begin position="378"/>
        <end position="379"/>
    </location>
    <ligand>
        <name>substrate</name>
    </ligand>
</feature>
<dbReference type="Gene3D" id="1.50.10.10">
    <property type="match status" value="1"/>
</dbReference>
<dbReference type="GO" id="GO:0005975">
    <property type="term" value="P:carbohydrate metabolic process"/>
    <property type="evidence" value="ECO:0007669"/>
    <property type="project" value="InterPro"/>
</dbReference>
<dbReference type="PANTHER" id="PTHR11051:SF14">
    <property type="entry name" value="MALTOSE PHOSPHORYLASE"/>
    <property type="match status" value="1"/>
</dbReference>
<proteinExistence type="inferred from homology"/>
<gene>
    <name evidence="8" type="ORF">A5888_001453</name>
    <name evidence="7" type="ORF">A5888_003409</name>
</gene>
<feature type="domain" description="Glycoside hydrolase family 65 C-terminal" evidence="5">
    <location>
        <begin position="714"/>
        <end position="772"/>
    </location>
</feature>
<evidence type="ECO:0000313" key="8">
    <source>
        <dbReference type="EMBL" id="WYJ89730.1"/>
    </source>
</evidence>
<comment type="similarity">
    <text evidence="1">Belongs to the glycosyl hydrolase 65 family.</text>
</comment>
<dbReference type="PANTHER" id="PTHR11051">
    <property type="entry name" value="GLYCOSYL HYDROLASE-RELATED"/>
    <property type="match status" value="1"/>
</dbReference>
<evidence type="ECO:0000256" key="3">
    <source>
        <dbReference type="PIRSR" id="PIRSR036289-51"/>
    </source>
</evidence>
<dbReference type="InterPro" id="IPR005194">
    <property type="entry name" value="Glyco_hydro_65_C"/>
</dbReference>
<dbReference type="GO" id="GO:0016757">
    <property type="term" value="F:glycosyltransferase activity"/>
    <property type="evidence" value="ECO:0007669"/>
    <property type="project" value="UniProtKB-ARBA"/>
</dbReference>
<dbReference type="Proteomes" id="UP000195141">
    <property type="component" value="Chromosome"/>
</dbReference>
<feature type="domain" description="Glycoside hydrolase family 65 central catalytic" evidence="4">
    <location>
        <begin position="343"/>
        <end position="705"/>
    </location>
</feature>
<dbReference type="Gene3D" id="2.70.98.40">
    <property type="entry name" value="Glycoside hydrolase, family 65, N-terminal domain"/>
    <property type="match status" value="1"/>
</dbReference>
<dbReference type="InterPro" id="IPR011013">
    <property type="entry name" value="Gal_mutarotase_sf_dom"/>
</dbReference>
<dbReference type="SUPFAM" id="SSF74650">
    <property type="entry name" value="Galactose mutarotase-like"/>
    <property type="match status" value="1"/>
</dbReference>
<dbReference type="InterPro" id="IPR005196">
    <property type="entry name" value="Glyco_hydro_65_N"/>
</dbReference>
<evidence type="ECO:0000259" key="6">
    <source>
        <dbReference type="Pfam" id="PF03636"/>
    </source>
</evidence>
<evidence type="ECO:0000256" key="2">
    <source>
        <dbReference type="PIRSR" id="PIRSR036289-50"/>
    </source>
</evidence>
<organism evidence="7">
    <name type="scientific">Candidatus Enterococcus clewellii</name>
    <dbReference type="NCBI Taxonomy" id="1834193"/>
    <lineage>
        <taxon>Bacteria</taxon>
        <taxon>Bacillati</taxon>
        <taxon>Bacillota</taxon>
        <taxon>Bacilli</taxon>
        <taxon>Lactobacillales</taxon>
        <taxon>Enterococcaceae</taxon>
        <taxon>Enterococcus</taxon>
    </lineage>
</organism>
<sequence>MDILGSCFKKRTLNKNGGVYSMAKAADDYFKLDPWKIIEEGFDPKYERVSESIFSLGNEYMGVRGYFEEGTSGDSLLGNYFNGIYEYSRKEALSHYKGIVTKPHFMLNAVNWLDTSIQLDDEQLDMNTIQLKDFYRELDLRTGRLTRSFIWITQTGKQLKLTFERFLHMEKSTNGYQRISFEPLNFSGTIQVKLGVDFNTMHGEEPVSFWQEQKKGVLNKAGDLAIIGQTLTTKQQIFTGFHLTVNQEYQKQRIESEKKIGYELILPLLEGKEAVVEKLVVNVIKKQEVREEVLWSEGSTVLNESVTSGYEQAQQEQKDYWSTIWDRFDIQIDGDDKNQQGIRFCIFQLQQTYHGQNPSNNIGAKGLTGEAYSGHAFWDTETCCLPYYLFNNPKAAKNLLEFRYSTLDAARRRARDLDCIGACYPIATLNGEEACDLWQHASTQFQPSTGVAYGIWHYVHLTDDRAFLYGHGIEMLVEIARFLESRGDWSQLTKKFGFYGVMGPDEFQVMVNHNAYTNYMAQQTFEYTIKVLEKMSVDAPEQLGQLMDKIKLTEQEWQHWQKCAEETLFFERSDGVIEQHEGYFDLPHIDIDKIPISDFPLYSHWSYDRIYRNDMIKQPDVLMFQFLYNQRFSKESKQVNYAYYEPRTIHESSLSPSIHSVLAAELGRVDEAFDFFSFATRMDLDNYNRNTNEGLHTTSIAAAWMNIVYGFGGLRSDGDQLMLHPVVPKQWKGYTFRIEYRKRIIEVMASTEAASIRVVSGEPLLLSVYGEERLIDSEGIELAVPANQ</sequence>
<dbReference type="GO" id="GO:0030246">
    <property type="term" value="F:carbohydrate binding"/>
    <property type="evidence" value="ECO:0007669"/>
    <property type="project" value="InterPro"/>
</dbReference>
<evidence type="ECO:0000259" key="4">
    <source>
        <dbReference type="Pfam" id="PF03632"/>
    </source>
</evidence>
<reference evidence="8" key="2">
    <citation type="submission" date="2017-05" db="EMBL/GenBank/DDBJ databases">
        <authorList>
            <consortium name="The Broad Institute Genomics Platform"/>
            <consortium name="The Broad Institute Genomic Center for Infectious Diseases"/>
            <person name="Earl A."/>
            <person name="Manson A."/>
            <person name="Schwartman J."/>
            <person name="Gilmore M."/>
            <person name="Abouelleil A."/>
            <person name="Cao P."/>
            <person name="Chapman S."/>
            <person name="Cusick C."/>
            <person name="Shea T."/>
            <person name="Young S."/>
            <person name="Neafsey D."/>
            <person name="Nusbaum C."/>
            <person name="Birren B."/>
        </authorList>
    </citation>
    <scope>NUCLEOTIDE SEQUENCE</scope>
    <source>
        <strain evidence="8">9E7_DIV0242</strain>
    </source>
</reference>
<dbReference type="InterPro" id="IPR017045">
    <property type="entry name" value="Malt_Pase/Glycosyl_Hdrlase"/>
</dbReference>
<evidence type="ECO:0000313" key="9">
    <source>
        <dbReference type="Proteomes" id="UP000195141"/>
    </source>
</evidence>
<dbReference type="InterPro" id="IPR008928">
    <property type="entry name" value="6-hairpin_glycosidase_sf"/>
</dbReference>
<dbReference type="Gene3D" id="2.60.420.10">
    <property type="entry name" value="Maltose phosphorylase, domain 3"/>
    <property type="match status" value="1"/>
</dbReference>
<keyword evidence="9" id="KW-1185">Reference proteome</keyword>